<dbReference type="Proteomes" id="UP001146505">
    <property type="component" value="Unassembled WGS sequence"/>
</dbReference>
<dbReference type="GO" id="GO:0006979">
    <property type="term" value="P:response to oxidative stress"/>
    <property type="evidence" value="ECO:0007669"/>
    <property type="project" value="InterPro"/>
</dbReference>
<dbReference type="SUPFAM" id="SSF82784">
    <property type="entry name" value="OsmC-like"/>
    <property type="match status" value="1"/>
</dbReference>
<evidence type="ECO:0000313" key="3">
    <source>
        <dbReference type="Proteomes" id="UP001146505"/>
    </source>
</evidence>
<dbReference type="GeneID" id="301812614"/>
<gene>
    <name evidence="2" type="ORF">L8U58_03580</name>
</gene>
<organism evidence="2 3">
    <name type="scientific">Corynebacterium macclintockiae</name>
    <dbReference type="NCBI Taxonomy" id="2913501"/>
    <lineage>
        <taxon>Bacteria</taxon>
        <taxon>Bacillati</taxon>
        <taxon>Actinomycetota</taxon>
        <taxon>Actinomycetes</taxon>
        <taxon>Mycobacteriales</taxon>
        <taxon>Corynebacteriaceae</taxon>
        <taxon>Corynebacterium</taxon>
    </lineage>
</organism>
<dbReference type="Gene3D" id="3.30.300.20">
    <property type="match status" value="1"/>
</dbReference>
<comment type="caution">
    <text evidence="2">The sequence shown here is derived from an EMBL/GenBank/DDBJ whole genome shotgun (WGS) entry which is preliminary data.</text>
</comment>
<evidence type="ECO:0000256" key="1">
    <source>
        <dbReference type="ARBA" id="ARBA00007378"/>
    </source>
</evidence>
<dbReference type="PANTHER" id="PTHR33797:SF2">
    <property type="entry name" value="ORGANIC HYDROPEROXIDE RESISTANCE PROTEIN-LIKE"/>
    <property type="match status" value="1"/>
</dbReference>
<dbReference type="EMBL" id="JAKMUV010000003">
    <property type="protein sequence ID" value="MCZ9304621.1"/>
    <property type="molecule type" value="Genomic_DNA"/>
</dbReference>
<dbReference type="NCBIfam" id="TIGR03561">
    <property type="entry name" value="organ_hyd_perox"/>
    <property type="match status" value="1"/>
</dbReference>
<dbReference type="InterPro" id="IPR015946">
    <property type="entry name" value="KH_dom-like_a/b"/>
</dbReference>
<dbReference type="PANTHER" id="PTHR33797">
    <property type="entry name" value="ORGANIC HYDROPEROXIDE RESISTANCE PROTEIN-LIKE"/>
    <property type="match status" value="1"/>
</dbReference>
<dbReference type="Pfam" id="PF02566">
    <property type="entry name" value="OsmC"/>
    <property type="match status" value="1"/>
</dbReference>
<comment type="similarity">
    <text evidence="1">Belongs to the OsmC/Ohr family.</text>
</comment>
<proteinExistence type="inferred from homology"/>
<name>A0A9X3M6E0_9CORY</name>
<evidence type="ECO:0000313" key="2">
    <source>
        <dbReference type="EMBL" id="MCZ9304621.1"/>
    </source>
</evidence>
<dbReference type="AlphaFoldDB" id="A0A9X3M6E0"/>
<accession>A0A9X3M6E0</accession>
<dbReference type="Gene3D" id="2.20.25.10">
    <property type="match status" value="1"/>
</dbReference>
<dbReference type="InterPro" id="IPR036102">
    <property type="entry name" value="OsmC/Ohrsf"/>
</dbReference>
<dbReference type="RefSeq" id="WP_034971955.1">
    <property type="nucleotide sequence ID" value="NZ_CP180526.1"/>
</dbReference>
<sequence length="141" mass="14637">MSDALYTAKAISTGGGRDGHVATDDRQIDLDVRPPKALGGSGEGTNPEQLVSAGWAACFNGALQKTIKEAGVEMTQSPEVTVETALNKVPEGFRLSAKITATVFGVDQAKADELVADAHAFCPYSKAMRGEIDVEAVATVG</sequence>
<keyword evidence="3" id="KW-1185">Reference proteome</keyword>
<reference evidence="2" key="1">
    <citation type="submission" date="2022-02" db="EMBL/GenBank/DDBJ databases">
        <title>Corynebacterium sp. from urogenital microbiome.</title>
        <authorList>
            <person name="Cappelli E.A."/>
            <person name="Ribeiro T.G."/>
            <person name="Peixe L."/>
        </authorList>
    </citation>
    <scope>NUCLEOTIDE SEQUENCE</scope>
    <source>
        <strain evidence="2">C9Ua_112</strain>
    </source>
</reference>
<protein>
    <submittedName>
        <fullName evidence="2">Organic hydroperoxide resistance protein</fullName>
    </submittedName>
</protein>
<dbReference type="InterPro" id="IPR019953">
    <property type="entry name" value="OHR"/>
</dbReference>
<dbReference type="InterPro" id="IPR003718">
    <property type="entry name" value="OsmC/Ohr_fam"/>
</dbReference>